<accession>A0A4R8INV4</accession>
<evidence type="ECO:0000256" key="4">
    <source>
        <dbReference type="PROSITE-ProRule" id="PRU00169"/>
    </source>
</evidence>
<name>A0A4R8INV4_9GAMM</name>
<dbReference type="InterPro" id="IPR039420">
    <property type="entry name" value="WalR-like"/>
</dbReference>
<dbReference type="CDD" id="cd17574">
    <property type="entry name" value="REC_OmpR"/>
    <property type="match status" value="1"/>
</dbReference>
<dbReference type="GO" id="GO:0005829">
    <property type="term" value="C:cytosol"/>
    <property type="evidence" value="ECO:0007669"/>
    <property type="project" value="TreeGrafter"/>
</dbReference>
<dbReference type="PANTHER" id="PTHR48111">
    <property type="entry name" value="REGULATOR OF RPOS"/>
    <property type="match status" value="1"/>
</dbReference>
<dbReference type="CDD" id="cd00383">
    <property type="entry name" value="trans_reg_C"/>
    <property type="match status" value="1"/>
</dbReference>
<keyword evidence="2" id="KW-0902">Two-component regulatory system</keyword>
<dbReference type="SMART" id="SM00448">
    <property type="entry name" value="REC"/>
    <property type="match status" value="1"/>
</dbReference>
<keyword evidence="1 4" id="KW-0597">Phosphoprotein</keyword>
<dbReference type="InterPro" id="IPR001867">
    <property type="entry name" value="OmpR/PhoB-type_DNA-bd"/>
</dbReference>
<dbReference type="AlphaFoldDB" id="A0A4R8INV4"/>
<evidence type="ECO:0000256" key="5">
    <source>
        <dbReference type="PROSITE-ProRule" id="PRU01091"/>
    </source>
</evidence>
<evidence type="ECO:0000256" key="2">
    <source>
        <dbReference type="ARBA" id="ARBA00023012"/>
    </source>
</evidence>
<dbReference type="InterPro" id="IPR001789">
    <property type="entry name" value="Sig_transdc_resp-reg_receiver"/>
</dbReference>
<dbReference type="PROSITE" id="PS50110">
    <property type="entry name" value="RESPONSE_REGULATORY"/>
    <property type="match status" value="1"/>
</dbReference>
<dbReference type="GO" id="GO:0000156">
    <property type="term" value="F:phosphorelay response regulator activity"/>
    <property type="evidence" value="ECO:0007669"/>
    <property type="project" value="TreeGrafter"/>
</dbReference>
<feature type="DNA-binding region" description="OmpR/PhoB-type" evidence="5">
    <location>
        <begin position="126"/>
        <end position="225"/>
    </location>
</feature>
<dbReference type="PROSITE" id="PS51755">
    <property type="entry name" value="OMPR_PHOB"/>
    <property type="match status" value="1"/>
</dbReference>
<reference evidence="8 9" key="1">
    <citation type="submission" date="2019-03" db="EMBL/GenBank/DDBJ databases">
        <title>Genomic Encyclopedia of Type Strains, Phase IV (KMG-IV): sequencing the most valuable type-strain genomes for metagenomic binning, comparative biology and taxonomic classification.</title>
        <authorList>
            <person name="Goeker M."/>
        </authorList>
    </citation>
    <scope>NUCLEOTIDE SEQUENCE [LARGE SCALE GENOMIC DNA]</scope>
    <source>
        <strain evidence="8 9">DSM 16326</strain>
    </source>
</reference>
<evidence type="ECO:0000313" key="8">
    <source>
        <dbReference type="EMBL" id="TDX98147.1"/>
    </source>
</evidence>
<dbReference type="Gene3D" id="6.10.250.690">
    <property type="match status" value="1"/>
</dbReference>
<dbReference type="Pfam" id="PF00072">
    <property type="entry name" value="Response_reg"/>
    <property type="match status" value="1"/>
</dbReference>
<dbReference type="GO" id="GO:0006355">
    <property type="term" value="P:regulation of DNA-templated transcription"/>
    <property type="evidence" value="ECO:0007669"/>
    <property type="project" value="InterPro"/>
</dbReference>
<organism evidence="8 9">
    <name type="scientific">Thiohalophilus thiocyanatoxydans</name>
    <dbReference type="NCBI Taxonomy" id="381308"/>
    <lineage>
        <taxon>Bacteria</taxon>
        <taxon>Pseudomonadati</taxon>
        <taxon>Pseudomonadota</taxon>
        <taxon>Gammaproteobacteria</taxon>
        <taxon>Thiohalomonadales</taxon>
        <taxon>Thiohalophilaceae</taxon>
        <taxon>Thiohalophilus</taxon>
    </lineage>
</organism>
<sequence>MHIALVEDDPAMLELLVLWLEEAGHDCVCYREGQEFIRQASHKNFDVVLLDWLLPNLSGEQILSRLKHQAEWDTPIVFVTARDSEEDMVRMLNQGADDYLVKPIHQPVLMARINAVTRRSHKAATEGGFTLNEFRVDPESRLVTRHEEPIKLTDKEFKLVTLMFQNMGRLLSRDYILSSVWGYDASLNTRTVDTHVSRIRKKLELFPEQGWRLSSIYHQGYRLEQISAEEPGSATG</sequence>
<dbReference type="EMBL" id="SOQX01000009">
    <property type="protein sequence ID" value="TDX98147.1"/>
    <property type="molecule type" value="Genomic_DNA"/>
</dbReference>
<feature type="domain" description="OmpR/PhoB-type" evidence="7">
    <location>
        <begin position="126"/>
        <end position="225"/>
    </location>
</feature>
<gene>
    <name evidence="8" type="ORF">EDC23_2629</name>
</gene>
<evidence type="ECO:0000313" key="9">
    <source>
        <dbReference type="Proteomes" id="UP000294914"/>
    </source>
</evidence>
<proteinExistence type="predicted"/>
<dbReference type="RefSeq" id="WP_134085171.1">
    <property type="nucleotide sequence ID" value="NZ_SOQX01000009.1"/>
</dbReference>
<dbReference type="SMART" id="SM00862">
    <property type="entry name" value="Trans_reg_C"/>
    <property type="match status" value="1"/>
</dbReference>
<feature type="modified residue" description="4-aspartylphosphate" evidence="4">
    <location>
        <position position="51"/>
    </location>
</feature>
<evidence type="ECO:0000259" key="6">
    <source>
        <dbReference type="PROSITE" id="PS50110"/>
    </source>
</evidence>
<keyword evidence="9" id="KW-1185">Reference proteome</keyword>
<dbReference type="Gene3D" id="1.10.10.10">
    <property type="entry name" value="Winged helix-like DNA-binding domain superfamily/Winged helix DNA-binding domain"/>
    <property type="match status" value="1"/>
</dbReference>
<dbReference type="InterPro" id="IPR011006">
    <property type="entry name" value="CheY-like_superfamily"/>
</dbReference>
<dbReference type="InterPro" id="IPR036388">
    <property type="entry name" value="WH-like_DNA-bd_sf"/>
</dbReference>
<protein>
    <submittedName>
        <fullName evidence="8">DNA-binding response OmpR family regulator</fullName>
    </submittedName>
</protein>
<feature type="domain" description="Response regulatory" evidence="6">
    <location>
        <begin position="2"/>
        <end position="117"/>
    </location>
</feature>
<dbReference type="GO" id="GO:0000976">
    <property type="term" value="F:transcription cis-regulatory region binding"/>
    <property type="evidence" value="ECO:0007669"/>
    <property type="project" value="TreeGrafter"/>
</dbReference>
<comment type="caution">
    <text evidence="8">The sequence shown here is derived from an EMBL/GenBank/DDBJ whole genome shotgun (WGS) entry which is preliminary data.</text>
</comment>
<evidence type="ECO:0000256" key="3">
    <source>
        <dbReference type="ARBA" id="ARBA00023125"/>
    </source>
</evidence>
<keyword evidence="3 5" id="KW-0238">DNA-binding</keyword>
<evidence type="ECO:0000259" key="7">
    <source>
        <dbReference type="PROSITE" id="PS51755"/>
    </source>
</evidence>
<dbReference type="Pfam" id="PF00486">
    <property type="entry name" value="Trans_reg_C"/>
    <property type="match status" value="1"/>
</dbReference>
<dbReference type="Gene3D" id="3.40.50.2300">
    <property type="match status" value="1"/>
</dbReference>
<dbReference type="PANTHER" id="PTHR48111:SF40">
    <property type="entry name" value="PHOSPHATE REGULON TRANSCRIPTIONAL REGULATORY PROTEIN PHOB"/>
    <property type="match status" value="1"/>
</dbReference>
<evidence type="ECO:0000256" key="1">
    <source>
        <dbReference type="ARBA" id="ARBA00022553"/>
    </source>
</evidence>
<dbReference type="OrthoDB" id="9802426at2"/>
<dbReference type="GO" id="GO:0032993">
    <property type="term" value="C:protein-DNA complex"/>
    <property type="evidence" value="ECO:0007669"/>
    <property type="project" value="TreeGrafter"/>
</dbReference>
<dbReference type="Proteomes" id="UP000294914">
    <property type="component" value="Unassembled WGS sequence"/>
</dbReference>
<dbReference type="SUPFAM" id="SSF52172">
    <property type="entry name" value="CheY-like"/>
    <property type="match status" value="1"/>
</dbReference>